<reference evidence="2" key="1">
    <citation type="journal article" date="2006" name="Genetics">
        <title>Recombination in Thermotoga: implications for species concepts and biogeography.</title>
        <authorList>
            <person name="Nesbo C.L."/>
            <person name="Dlutek M."/>
            <person name="Doolittle F.W."/>
        </authorList>
    </citation>
    <scope>NUCLEOTIDE SEQUENCE</scope>
    <source>
        <strain evidence="2">LA10</strain>
    </source>
</reference>
<evidence type="ECO:0000313" key="2">
    <source>
        <dbReference type="EMBL" id="CAI44240.1"/>
    </source>
</evidence>
<dbReference type="PANTHER" id="PTHR37308:SF1">
    <property type="entry name" value="POLYPRENYL-PHOSPHATE TRANSPORTER"/>
    <property type="match status" value="1"/>
</dbReference>
<feature type="transmembrane region" description="Helical" evidence="1">
    <location>
        <begin position="238"/>
        <end position="255"/>
    </location>
</feature>
<dbReference type="PANTHER" id="PTHR37308">
    <property type="entry name" value="INTEGRAL MEMBRANE PROTEIN"/>
    <property type="match status" value="1"/>
</dbReference>
<organism evidence="2">
    <name type="scientific">Thermotoga neapolitana</name>
    <dbReference type="NCBI Taxonomy" id="2337"/>
    <lineage>
        <taxon>Bacteria</taxon>
        <taxon>Thermotogati</taxon>
        <taxon>Thermotogota</taxon>
        <taxon>Thermotogae</taxon>
        <taxon>Thermotogales</taxon>
        <taxon>Thermotogaceae</taxon>
        <taxon>Thermotoga</taxon>
    </lineage>
</organism>
<keyword evidence="1" id="KW-0472">Membrane</keyword>
<dbReference type="EMBL" id="AJ872267">
    <property type="protein sequence ID" value="CAI44240.1"/>
    <property type="molecule type" value="Genomic_DNA"/>
</dbReference>
<accession>Q5CBR3</accession>
<keyword evidence="1" id="KW-0812">Transmembrane</keyword>
<dbReference type="TCDB" id="9.B.217.2.5">
    <property type="family name" value="the transmembrane prsw protease (prsw) family"/>
</dbReference>
<proteinExistence type="predicted"/>
<feature type="transmembrane region" description="Helical" evidence="1">
    <location>
        <begin position="77"/>
        <end position="96"/>
    </location>
</feature>
<keyword evidence="1" id="KW-1133">Transmembrane helix</keyword>
<dbReference type="InterPro" id="IPR007163">
    <property type="entry name" value="VCA0040-like"/>
</dbReference>
<feature type="transmembrane region" description="Helical" evidence="1">
    <location>
        <begin position="53"/>
        <end position="71"/>
    </location>
</feature>
<sequence length="265" mass="28798">MKVWYFFSGVLMGAANIIPGVSGGTIAVLMGIYDRLIEAINSLFSRDFKSLKILLPAGFGLLAGVFGFARLLEISLIRYPVPTHFFFVGLVIVSFVKAKEFFSLSLKNLIFFIFGILCVFLLSFSGGAESGGEGLFVLPVAGFVAAAAMVVPGISGSLILLMFGVYDSILSMVSHLLIDKLLVFGSGVVLGIFVSIKVMGFLLRRFREETYSFIGGMILASLYRVFPKEIVLEDLFPSVLTLSASLVFGFLLLKLERRLSAAQNP</sequence>
<evidence type="ECO:0008006" key="3">
    <source>
        <dbReference type="Google" id="ProtNLM"/>
    </source>
</evidence>
<evidence type="ECO:0000256" key="1">
    <source>
        <dbReference type="SAM" id="Phobius"/>
    </source>
</evidence>
<dbReference type="AlphaFoldDB" id="Q5CBR3"/>
<dbReference type="Pfam" id="PF04018">
    <property type="entry name" value="VCA0040-like"/>
    <property type="match status" value="1"/>
</dbReference>
<feature type="transmembrane region" description="Helical" evidence="1">
    <location>
        <begin position="108"/>
        <end position="128"/>
    </location>
</feature>
<name>Q5CBR3_THENE</name>
<protein>
    <recommendedName>
        <fullName evidence="3">Integral membrane protein</fullName>
    </recommendedName>
</protein>
<feature type="transmembrane region" description="Helical" evidence="1">
    <location>
        <begin position="6"/>
        <end position="32"/>
    </location>
</feature>
<feature type="transmembrane region" description="Helical" evidence="1">
    <location>
        <begin position="184"/>
        <end position="203"/>
    </location>
</feature>